<reference evidence="2" key="1">
    <citation type="submission" date="2013-04" db="EMBL/GenBank/DDBJ databases">
        <authorList>
            <person name="Qu J."/>
            <person name="Murali S.C."/>
            <person name="Bandaranaike D."/>
            <person name="Bellair M."/>
            <person name="Blankenburg K."/>
            <person name="Chao H."/>
            <person name="Dinh H."/>
            <person name="Doddapaneni H."/>
            <person name="Downs B."/>
            <person name="Dugan-Rocha S."/>
            <person name="Elkadiri S."/>
            <person name="Gnanaolivu R.D."/>
            <person name="Hernandez B."/>
            <person name="Javaid M."/>
            <person name="Jayaseelan J.C."/>
            <person name="Lee S."/>
            <person name="Li M."/>
            <person name="Ming W."/>
            <person name="Munidasa M."/>
            <person name="Muniz J."/>
            <person name="Nguyen L."/>
            <person name="Ongeri F."/>
            <person name="Osuji N."/>
            <person name="Pu L.-L."/>
            <person name="Puazo M."/>
            <person name="Qu C."/>
            <person name="Quiroz J."/>
            <person name="Raj R."/>
            <person name="Weissenberger G."/>
            <person name="Xin Y."/>
            <person name="Zou X."/>
            <person name="Han Y."/>
            <person name="Richards S."/>
            <person name="Worley K."/>
            <person name="Muzny D."/>
            <person name="Gibbs R."/>
        </authorList>
    </citation>
    <scope>NUCLEOTIDE SEQUENCE</scope>
    <source>
        <strain evidence="2">Sampled in the wild</strain>
    </source>
</reference>
<evidence type="ECO:0000256" key="1">
    <source>
        <dbReference type="SAM" id="MobiDB-lite"/>
    </source>
</evidence>
<feature type="region of interest" description="Disordered" evidence="1">
    <location>
        <begin position="163"/>
        <end position="185"/>
    </location>
</feature>
<dbReference type="Proteomes" id="UP000792457">
    <property type="component" value="Unassembled WGS sequence"/>
</dbReference>
<dbReference type="EMBL" id="KZ312452">
    <property type="protein sequence ID" value="KAG8240450.1"/>
    <property type="molecule type" value="Genomic_DNA"/>
</dbReference>
<comment type="caution">
    <text evidence="2">The sequence shown here is derived from an EMBL/GenBank/DDBJ whole genome shotgun (WGS) entry which is preliminary data.</text>
</comment>
<organism evidence="2 3">
    <name type="scientific">Ladona fulva</name>
    <name type="common">Scarce chaser dragonfly</name>
    <name type="synonym">Libellula fulva</name>
    <dbReference type="NCBI Taxonomy" id="123851"/>
    <lineage>
        <taxon>Eukaryota</taxon>
        <taxon>Metazoa</taxon>
        <taxon>Ecdysozoa</taxon>
        <taxon>Arthropoda</taxon>
        <taxon>Hexapoda</taxon>
        <taxon>Insecta</taxon>
        <taxon>Pterygota</taxon>
        <taxon>Palaeoptera</taxon>
        <taxon>Odonata</taxon>
        <taxon>Epiprocta</taxon>
        <taxon>Anisoptera</taxon>
        <taxon>Libelluloidea</taxon>
        <taxon>Libellulidae</taxon>
        <taxon>Ladona</taxon>
    </lineage>
</organism>
<evidence type="ECO:0000313" key="2">
    <source>
        <dbReference type="EMBL" id="KAG8240450.1"/>
    </source>
</evidence>
<reference evidence="2" key="2">
    <citation type="submission" date="2017-10" db="EMBL/GenBank/DDBJ databases">
        <title>Ladona fulva Genome sequencing and assembly.</title>
        <authorList>
            <person name="Murali S."/>
            <person name="Richards S."/>
            <person name="Bandaranaike D."/>
            <person name="Bellair M."/>
            <person name="Blankenburg K."/>
            <person name="Chao H."/>
            <person name="Dinh H."/>
            <person name="Doddapaneni H."/>
            <person name="Dugan-Rocha S."/>
            <person name="Elkadiri S."/>
            <person name="Gnanaolivu R."/>
            <person name="Hernandez B."/>
            <person name="Skinner E."/>
            <person name="Javaid M."/>
            <person name="Lee S."/>
            <person name="Li M."/>
            <person name="Ming W."/>
            <person name="Munidasa M."/>
            <person name="Muniz J."/>
            <person name="Nguyen L."/>
            <person name="Hughes D."/>
            <person name="Osuji N."/>
            <person name="Pu L.-L."/>
            <person name="Puazo M."/>
            <person name="Qu C."/>
            <person name="Quiroz J."/>
            <person name="Raj R."/>
            <person name="Weissenberger G."/>
            <person name="Xin Y."/>
            <person name="Zou X."/>
            <person name="Han Y."/>
            <person name="Worley K."/>
            <person name="Muzny D."/>
            <person name="Gibbs R."/>
        </authorList>
    </citation>
    <scope>NUCLEOTIDE SEQUENCE</scope>
    <source>
        <strain evidence="2">Sampled in the wild</strain>
    </source>
</reference>
<evidence type="ECO:0000313" key="3">
    <source>
        <dbReference type="Proteomes" id="UP000792457"/>
    </source>
</evidence>
<name>A0A8K0KVI9_LADFU</name>
<proteinExistence type="predicted"/>
<accession>A0A8K0KVI9</accession>
<gene>
    <name evidence="2" type="ORF">J437_LFUL003164</name>
</gene>
<sequence length="185" mass="19630">MKILNDLFVGTKLGAVLQSCRESRRLVLVIVAIALLLDNMLLTSVARSPQSNFVSSEAEFGRMRSSFLVSVAVYGNSASSSFSSHSFFPASGGGGSRNEKRFECPSPSSLFSSAWKWRARSGCHPPAASSSSDSLIPTLRHPISLSSVINRLTLPVSISRAAGANQRGNALKGSEPRKCSPKAAS</sequence>
<protein>
    <submittedName>
        <fullName evidence="2">Uncharacterized protein</fullName>
    </submittedName>
</protein>
<keyword evidence="3" id="KW-1185">Reference proteome</keyword>
<dbReference type="AlphaFoldDB" id="A0A8K0KVI9"/>